<evidence type="ECO:0000313" key="3">
    <source>
        <dbReference type="Proteomes" id="UP000027195"/>
    </source>
</evidence>
<keyword evidence="3" id="KW-1185">Reference proteome</keyword>
<accession>A0A067M6L1</accession>
<reference evidence="3" key="1">
    <citation type="journal article" date="2014" name="Proc. Natl. Acad. Sci. U.S.A.">
        <title>Extensive sampling of basidiomycete genomes demonstrates inadequacy of the white-rot/brown-rot paradigm for wood decay fungi.</title>
        <authorList>
            <person name="Riley R."/>
            <person name="Salamov A.A."/>
            <person name="Brown D.W."/>
            <person name="Nagy L.G."/>
            <person name="Floudas D."/>
            <person name="Held B.W."/>
            <person name="Levasseur A."/>
            <person name="Lombard V."/>
            <person name="Morin E."/>
            <person name="Otillar R."/>
            <person name="Lindquist E.A."/>
            <person name="Sun H."/>
            <person name="LaButti K.M."/>
            <person name="Schmutz J."/>
            <person name="Jabbour D."/>
            <person name="Luo H."/>
            <person name="Baker S.E."/>
            <person name="Pisabarro A.G."/>
            <person name="Walton J.D."/>
            <person name="Blanchette R.A."/>
            <person name="Henrissat B."/>
            <person name="Martin F."/>
            <person name="Cullen D."/>
            <person name="Hibbett D.S."/>
            <person name="Grigoriev I.V."/>
        </authorList>
    </citation>
    <scope>NUCLEOTIDE SEQUENCE [LARGE SCALE GENOMIC DNA]</scope>
    <source>
        <strain evidence="3">FD-172 SS1</strain>
    </source>
</reference>
<protein>
    <submittedName>
        <fullName evidence="2">Uncharacterized protein</fullName>
    </submittedName>
</protein>
<gene>
    <name evidence="2" type="ORF">BOTBODRAFT_57508</name>
</gene>
<dbReference type="AlphaFoldDB" id="A0A067M6L1"/>
<dbReference type="InParanoid" id="A0A067M6L1"/>
<proteinExistence type="predicted"/>
<sequence>MSIRTPSYSPAGPFPKFFVSPLSLRSDLSILLSSPPRLHNCILSSLCSAHYHARIRLSAAYGSQFQIRYAQVRSPTTIPLQDIDLLSSSRLPWLQSRSSTLEITSPSPRPRTSACLFRKHVATLQTFVASNQHSGGPFYTTYASHFGSLYASDLLRSPTPNQPLKHAVEGVPPLRSKAAASPLTTPDGATSTSADVTQWHSPRTFLAKNA</sequence>
<name>A0A067M6L1_BOTB1</name>
<dbReference type="HOGENOM" id="CLU_1309923_0_0_1"/>
<organism evidence="2 3">
    <name type="scientific">Botryobasidium botryosum (strain FD-172 SS1)</name>
    <dbReference type="NCBI Taxonomy" id="930990"/>
    <lineage>
        <taxon>Eukaryota</taxon>
        <taxon>Fungi</taxon>
        <taxon>Dikarya</taxon>
        <taxon>Basidiomycota</taxon>
        <taxon>Agaricomycotina</taxon>
        <taxon>Agaricomycetes</taxon>
        <taxon>Cantharellales</taxon>
        <taxon>Botryobasidiaceae</taxon>
        <taxon>Botryobasidium</taxon>
    </lineage>
</organism>
<feature type="region of interest" description="Disordered" evidence="1">
    <location>
        <begin position="160"/>
        <end position="210"/>
    </location>
</feature>
<dbReference type="EMBL" id="KL198059">
    <property type="protein sequence ID" value="KDQ11393.1"/>
    <property type="molecule type" value="Genomic_DNA"/>
</dbReference>
<evidence type="ECO:0000313" key="2">
    <source>
        <dbReference type="EMBL" id="KDQ11393.1"/>
    </source>
</evidence>
<feature type="compositionally biased region" description="Polar residues" evidence="1">
    <location>
        <begin position="182"/>
        <end position="201"/>
    </location>
</feature>
<dbReference type="Proteomes" id="UP000027195">
    <property type="component" value="Unassembled WGS sequence"/>
</dbReference>
<evidence type="ECO:0000256" key="1">
    <source>
        <dbReference type="SAM" id="MobiDB-lite"/>
    </source>
</evidence>